<evidence type="ECO:0000259" key="1">
    <source>
        <dbReference type="Pfam" id="PF13472"/>
    </source>
</evidence>
<dbReference type="PANTHER" id="PTHR34407">
    <property type="entry name" value="EXPRESSED PROTEIN"/>
    <property type="match status" value="1"/>
</dbReference>
<dbReference type="Proteomes" id="UP000199428">
    <property type="component" value="Unassembled WGS sequence"/>
</dbReference>
<dbReference type="Gene3D" id="3.40.50.1110">
    <property type="entry name" value="SGNH hydrolase"/>
    <property type="match status" value="1"/>
</dbReference>
<gene>
    <name evidence="2" type="ORF">SAMN02910350_00490</name>
</gene>
<dbReference type="CDD" id="cd00229">
    <property type="entry name" value="SGNH_hydrolase"/>
    <property type="match status" value="1"/>
</dbReference>
<dbReference type="SUPFAM" id="SSF52266">
    <property type="entry name" value="SGNH hydrolase"/>
    <property type="match status" value="1"/>
</dbReference>
<evidence type="ECO:0000313" key="3">
    <source>
        <dbReference type="Proteomes" id="UP000199428"/>
    </source>
</evidence>
<protein>
    <submittedName>
        <fullName evidence="2">Lysophospholipase L1</fullName>
    </submittedName>
</protein>
<organism evidence="2 3">
    <name type="scientific">Pseudobutyrivibrio xylanivorans</name>
    <dbReference type="NCBI Taxonomy" id="185007"/>
    <lineage>
        <taxon>Bacteria</taxon>
        <taxon>Bacillati</taxon>
        <taxon>Bacillota</taxon>
        <taxon>Clostridia</taxon>
        <taxon>Lachnospirales</taxon>
        <taxon>Lachnospiraceae</taxon>
        <taxon>Pseudobutyrivibrio</taxon>
    </lineage>
</organism>
<dbReference type="PANTHER" id="PTHR34407:SF1">
    <property type="entry name" value="SGNH HYDROLASE-TYPE ESTERASE DOMAIN-CONTAINING PROTEIN"/>
    <property type="match status" value="1"/>
</dbReference>
<feature type="domain" description="SGNH hydrolase-type esterase" evidence="1">
    <location>
        <begin position="37"/>
        <end position="201"/>
    </location>
</feature>
<sequence length="371" mass="41886">MKEYINYKESICNKGNLFRLKRVMKKANAKEEITIGFIGGSITQGSLASADDNCYAWKVFEWWKENFKETSFKYVNAGIGGTTSQFGAARVDSDLLCKNPDLVFVEFSVNDDSNEHFLETYEGLVRQIYRSESAPAILLISNVFYDTGANAQLQHSKVARSYELPLISMQSAIYPAVRDGKIAVRDITPDDLHPNDMGHELVASVVRFFLDRTLQEVLIGEQPAFENDSLPAPITENTYENAIRVDNRTYEASCQGFIKDESEQQDITDCFKNGWLLSEGEGRIAFEVECTGAAIQYRKYVSKNAPVAEVFIDGKPVTELDANFDESWGDKLELETLFEHCEYSNYKIEVVIKDGNKVKNPFNLVSVILAR</sequence>
<dbReference type="AlphaFoldDB" id="A0A1G5RU69"/>
<dbReference type="InterPro" id="IPR013830">
    <property type="entry name" value="SGNH_hydro"/>
</dbReference>
<evidence type="ECO:0000313" key="2">
    <source>
        <dbReference type="EMBL" id="SCZ76869.1"/>
    </source>
</evidence>
<name>A0A1G5RU69_PSEXY</name>
<accession>A0A1G5RU69</accession>
<dbReference type="Pfam" id="PF13472">
    <property type="entry name" value="Lipase_GDSL_2"/>
    <property type="match status" value="1"/>
</dbReference>
<dbReference type="EMBL" id="FMWK01000002">
    <property type="protein sequence ID" value="SCZ76869.1"/>
    <property type="molecule type" value="Genomic_DNA"/>
</dbReference>
<dbReference type="RefSeq" id="WP_090160949.1">
    <property type="nucleotide sequence ID" value="NZ_FMWK01000002.1"/>
</dbReference>
<dbReference type="InterPro" id="IPR036514">
    <property type="entry name" value="SGNH_hydro_sf"/>
</dbReference>
<proteinExistence type="predicted"/>
<reference evidence="2 3" key="1">
    <citation type="submission" date="2016-10" db="EMBL/GenBank/DDBJ databases">
        <authorList>
            <person name="de Groot N.N."/>
        </authorList>
    </citation>
    <scope>NUCLEOTIDE SEQUENCE [LARGE SCALE GENOMIC DNA]</scope>
    <source>
        <strain evidence="2 3">DSM 10317</strain>
    </source>
</reference>